<sequence>MAGAKSLVLISGVNGYIANSTAKAFLDAGWRVRGTARSKEASLRLLGDAFKGHIDAGDFEIVEVKDITISGAFDEAVKGVDAIAHLAAPISLSFVDPAPVMKGATVGTSVILQSAYKHAGPQLRVVVQMSSIAAIRSDENPPYTLTEANWNEVSEDVVANMGVESGAGHIYRASKTASEKVFWSFRDRVKPNWSMAAVNPSFVVGAPGALPDSPDELQSTTVNVWRALVGQEVPEAGPGLGNVVDVRDVARVIIFAAENPEKVNGERYLATSAWATPQTYYDILNKHYPERKGIIPVGEPGAGYVPGYQIPPDLVQVDNTKVPKLTGQDWIPFEQTVVDAAKTFERYL</sequence>
<dbReference type="AlphaFoldDB" id="A0A9P4IFM9"/>
<evidence type="ECO:0000259" key="3">
    <source>
        <dbReference type="Pfam" id="PF01370"/>
    </source>
</evidence>
<evidence type="ECO:0000256" key="1">
    <source>
        <dbReference type="ARBA" id="ARBA00023002"/>
    </source>
</evidence>
<keyword evidence="5" id="KW-1185">Reference proteome</keyword>
<dbReference type="PANTHER" id="PTHR10366:SF564">
    <property type="entry name" value="STEROL-4-ALPHA-CARBOXYLATE 3-DEHYDROGENASE, DECARBOXYLATING"/>
    <property type="match status" value="1"/>
</dbReference>
<dbReference type="PANTHER" id="PTHR10366">
    <property type="entry name" value="NAD DEPENDENT EPIMERASE/DEHYDRATASE"/>
    <property type="match status" value="1"/>
</dbReference>
<dbReference type="InterPro" id="IPR001509">
    <property type="entry name" value="Epimerase_deHydtase"/>
</dbReference>
<evidence type="ECO:0000313" key="4">
    <source>
        <dbReference type="EMBL" id="KAF2098239.1"/>
    </source>
</evidence>
<dbReference type="Pfam" id="PF01370">
    <property type="entry name" value="Epimerase"/>
    <property type="match status" value="1"/>
</dbReference>
<dbReference type="EMBL" id="ML978127">
    <property type="protein sequence ID" value="KAF2098239.1"/>
    <property type="molecule type" value="Genomic_DNA"/>
</dbReference>
<dbReference type="SUPFAM" id="SSF51735">
    <property type="entry name" value="NAD(P)-binding Rossmann-fold domains"/>
    <property type="match status" value="1"/>
</dbReference>
<comment type="similarity">
    <text evidence="2">Belongs to the NAD(P)-dependent epimerase/dehydratase family. Dihydroflavonol-4-reductase subfamily.</text>
</comment>
<organism evidence="4 5">
    <name type="scientific">Rhizodiscina lignyota</name>
    <dbReference type="NCBI Taxonomy" id="1504668"/>
    <lineage>
        <taxon>Eukaryota</taxon>
        <taxon>Fungi</taxon>
        <taxon>Dikarya</taxon>
        <taxon>Ascomycota</taxon>
        <taxon>Pezizomycotina</taxon>
        <taxon>Dothideomycetes</taxon>
        <taxon>Pleosporomycetidae</taxon>
        <taxon>Aulographales</taxon>
        <taxon>Rhizodiscinaceae</taxon>
        <taxon>Rhizodiscina</taxon>
    </lineage>
</organism>
<protein>
    <submittedName>
        <fullName evidence="4">NAD(P)-binding protein</fullName>
    </submittedName>
</protein>
<comment type="caution">
    <text evidence="4">The sequence shown here is derived from an EMBL/GenBank/DDBJ whole genome shotgun (WGS) entry which is preliminary data.</text>
</comment>
<dbReference type="Proteomes" id="UP000799772">
    <property type="component" value="Unassembled WGS sequence"/>
</dbReference>
<dbReference type="InterPro" id="IPR050425">
    <property type="entry name" value="NAD(P)_dehydrat-like"/>
</dbReference>
<keyword evidence="1" id="KW-0560">Oxidoreductase</keyword>
<dbReference type="GO" id="GO:0016616">
    <property type="term" value="F:oxidoreductase activity, acting on the CH-OH group of donors, NAD or NADP as acceptor"/>
    <property type="evidence" value="ECO:0007669"/>
    <property type="project" value="TreeGrafter"/>
</dbReference>
<reference evidence="4" key="1">
    <citation type="journal article" date="2020" name="Stud. Mycol.">
        <title>101 Dothideomycetes genomes: a test case for predicting lifestyles and emergence of pathogens.</title>
        <authorList>
            <person name="Haridas S."/>
            <person name="Albert R."/>
            <person name="Binder M."/>
            <person name="Bloem J."/>
            <person name="Labutti K."/>
            <person name="Salamov A."/>
            <person name="Andreopoulos B."/>
            <person name="Baker S."/>
            <person name="Barry K."/>
            <person name="Bills G."/>
            <person name="Bluhm B."/>
            <person name="Cannon C."/>
            <person name="Castanera R."/>
            <person name="Culley D."/>
            <person name="Daum C."/>
            <person name="Ezra D."/>
            <person name="Gonzalez J."/>
            <person name="Henrissat B."/>
            <person name="Kuo A."/>
            <person name="Liang C."/>
            <person name="Lipzen A."/>
            <person name="Lutzoni F."/>
            <person name="Magnuson J."/>
            <person name="Mondo S."/>
            <person name="Nolan M."/>
            <person name="Ohm R."/>
            <person name="Pangilinan J."/>
            <person name="Park H.-J."/>
            <person name="Ramirez L."/>
            <person name="Alfaro M."/>
            <person name="Sun H."/>
            <person name="Tritt A."/>
            <person name="Yoshinaga Y."/>
            <person name="Zwiers L.-H."/>
            <person name="Turgeon B."/>
            <person name="Goodwin S."/>
            <person name="Spatafora J."/>
            <person name="Crous P."/>
            <person name="Grigoriev I."/>
        </authorList>
    </citation>
    <scope>NUCLEOTIDE SEQUENCE</scope>
    <source>
        <strain evidence="4">CBS 133067</strain>
    </source>
</reference>
<dbReference type="InterPro" id="IPR036291">
    <property type="entry name" value="NAD(P)-bd_dom_sf"/>
</dbReference>
<evidence type="ECO:0000313" key="5">
    <source>
        <dbReference type="Proteomes" id="UP000799772"/>
    </source>
</evidence>
<dbReference type="OrthoDB" id="2735536at2759"/>
<name>A0A9P4IFM9_9PEZI</name>
<accession>A0A9P4IFM9</accession>
<evidence type="ECO:0000256" key="2">
    <source>
        <dbReference type="ARBA" id="ARBA00023445"/>
    </source>
</evidence>
<proteinExistence type="inferred from homology"/>
<feature type="domain" description="NAD-dependent epimerase/dehydratase" evidence="3">
    <location>
        <begin position="8"/>
        <end position="268"/>
    </location>
</feature>
<dbReference type="Gene3D" id="3.40.50.720">
    <property type="entry name" value="NAD(P)-binding Rossmann-like Domain"/>
    <property type="match status" value="1"/>
</dbReference>
<gene>
    <name evidence="4" type="ORF">NA57DRAFT_57401</name>
</gene>